<evidence type="ECO:0000256" key="1">
    <source>
        <dbReference type="SAM" id="Phobius"/>
    </source>
</evidence>
<evidence type="ECO:0000313" key="2">
    <source>
        <dbReference type="EMBL" id="CBY10256.1"/>
    </source>
</evidence>
<keyword evidence="1" id="KW-0472">Membrane</keyword>
<organism evidence="2">
    <name type="scientific">Oikopleura dioica</name>
    <name type="common">Tunicate</name>
    <dbReference type="NCBI Taxonomy" id="34765"/>
    <lineage>
        <taxon>Eukaryota</taxon>
        <taxon>Metazoa</taxon>
        <taxon>Chordata</taxon>
        <taxon>Tunicata</taxon>
        <taxon>Appendicularia</taxon>
        <taxon>Copelata</taxon>
        <taxon>Oikopleuridae</taxon>
        <taxon>Oikopleura</taxon>
    </lineage>
</organism>
<dbReference type="InParanoid" id="E4XI40"/>
<proteinExistence type="predicted"/>
<feature type="transmembrane region" description="Helical" evidence="1">
    <location>
        <begin position="158"/>
        <end position="176"/>
    </location>
</feature>
<reference evidence="2" key="1">
    <citation type="journal article" date="2010" name="Science">
        <title>Plasticity of animal genome architecture unmasked by rapid evolution of a pelagic tunicate.</title>
        <authorList>
            <person name="Denoeud F."/>
            <person name="Henriet S."/>
            <person name="Mungpakdee S."/>
            <person name="Aury J.M."/>
            <person name="Da Silva C."/>
            <person name="Brinkmann H."/>
            <person name="Mikhaleva J."/>
            <person name="Olsen L.C."/>
            <person name="Jubin C."/>
            <person name="Canestro C."/>
            <person name="Bouquet J.M."/>
            <person name="Danks G."/>
            <person name="Poulain J."/>
            <person name="Campsteijn C."/>
            <person name="Adamski M."/>
            <person name="Cross I."/>
            <person name="Yadetie F."/>
            <person name="Muffato M."/>
            <person name="Louis A."/>
            <person name="Butcher S."/>
            <person name="Tsagkogeorga G."/>
            <person name="Konrad A."/>
            <person name="Singh S."/>
            <person name="Jensen M.F."/>
            <person name="Cong E.H."/>
            <person name="Eikeseth-Otteraa H."/>
            <person name="Noel B."/>
            <person name="Anthouard V."/>
            <person name="Porcel B.M."/>
            <person name="Kachouri-Lafond R."/>
            <person name="Nishino A."/>
            <person name="Ugolini M."/>
            <person name="Chourrout P."/>
            <person name="Nishida H."/>
            <person name="Aasland R."/>
            <person name="Huzurbazar S."/>
            <person name="Westhof E."/>
            <person name="Delsuc F."/>
            <person name="Lehrach H."/>
            <person name="Reinhardt R."/>
            <person name="Weissenbach J."/>
            <person name="Roy S.W."/>
            <person name="Artiguenave F."/>
            <person name="Postlethwait J.H."/>
            <person name="Manak J.R."/>
            <person name="Thompson E.M."/>
            <person name="Jaillon O."/>
            <person name="Du Pasquier L."/>
            <person name="Boudinot P."/>
            <person name="Liberles D.A."/>
            <person name="Volff J.N."/>
            <person name="Philippe H."/>
            <person name="Lenhard B."/>
            <person name="Roest Crollius H."/>
            <person name="Wincker P."/>
            <person name="Chourrout D."/>
        </authorList>
    </citation>
    <scope>NUCLEOTIDE SEQUENCE [LARGE SCALE GENOMIC DNA]</scope>
</reference>
<dbReference type="Proteomes" id="UP000001307">
    <property type="component" value="Unassembled WGS sequence"/>
</dbReference>
<evidence type="ECO:0000313" key="3">
    <source>
        <dbReference type="Proteomes" id="UP000001307"/>
    </source>
</evidence>
<keyword evidence="3" id="KW-1185">Reference proteome</keyword>
<dbReference type="AlphaFoldDB" id="E4XI40"/>
<accession>E4XI40</accession>
<sequence length="215" mass="24019">MSEEQEVSLFLGGRYYSSYFDLTCALSHFCCSTENQASTPEPWEVIAASFPNRYENCWATSLDTVHWKDVTVRNCNDALKNLEKILVQFHSYWFSTPSLNPLLVEYNCGSAQFCIPGPIPSNVLPVDEFNSTTLTNKCQASLSESTTPTSNLTETEQTIIFTILGAIFFLSLLFVLRKSIRACCCNRSCNPVVERVASASTKSNVSVKTLDPEDF</sequence>
<protein>
    <submittedName>
        <fullName evidence="2">Uncharacterized protein</fullName>
    </submittedName>
</protein>
<dbReference type="EMBL" id="FN653053">
    <property type="protein sequence ID" value="CBY10256.1"/>
    <property type="molecule type" value="Genomic_DNA"/>
</dbReference>
<name>E4XI40_OIKDI</name>
<dbReference type="OrthoDB" id="10400444at2759"/>
<gene>
    <name evidence="2" type="ORF">GSOID_T00011193001</name>
</gene>
<keyword evidence="1" id="KW-0812">Transmembrane</keyword>
<keyword evidence="1" id="KW-1133">Transmembrane helix</keyword>